<reference evidence="12 13" key="1">
    <citation type="submission" date="2020-08" db="EMBL/GenBank/DDBJ databases">
        <title>Genomic Encyclopedia of Type Strains, Phase IV (KMG-IV): sequencing the most valuable type-strain genomes for metagenomic binning, comparative biology and taxonomic classification.</title>
        <authorList>
            <person name="Goeker M."/>
        </authorList>
    </citation>
    <scope>NUCLEOTIDE SEQUENCE [LARGE SCALE GENOMIC DNA]</scope>
    <source>
        <strain evidence="12 13">DSM 21458</strain>
    </source>
</reference>
<gene>
    <name evidence="12" type="ORF">HNR42_001475</name>
</gene>
<dbReference type="PANTHER" id="PTHR11059:SF0">
    <property type="entry name" value="DNA REPAIR PROTEIN RECN"/>
    <property type="match status" value="1"/>
</dbReference>
<dbReference type="GO" id="GO:0005524">
    <property type="term" value="F:ATP binding"/>
    <property type="evidence" value="ECO:0007669"/>
    <property type="project" value="UniProtKB-KW"/>
</dbReference>
<keyword evidence="10" id="KW-0175">Coiled coil</keyword>
<evidence type="ECO:0000256" key="4">
    <source>
        <dbReference type="ARBA" id="ARBA00022741"/>
    </source>
</evidence>
<name>A0A841I1W4_9DEIO</name>
<dbReference type="InterPro" id="IPR003395">
    <property type="entry name" value="RecF/RecN/SMC_N"/>
</dbReference>
<evidence type="ECO:0000256" key="10">
    <source>
        <dbReference type="SAM" id="Coils"/>
    </source>
</evidence>
<keyword evidence="7 9" id="KW-0234">DNA repair</keyword>
<dbReference type="Proteomes" id="UP000569951">
    <property type="component" value="Unassembled WGS sequence"/>
</dbReference>
<dbReference type="PANTHER" id="PTHR11059">
    <property type="entry name" value="DNA REPAIR PROTEIN RECN"/>
    <property type="match status" value="1"/>
</dbReference>
<dbReference type="GO" id="GO:0006281">
    <property type="term" value="P:DNA repair"/>
    <property type="evidence" value="ECO:0007669"/>
    <property type="project" value="UniProtKB-KW"/>
</dbReference>
<comment type="similarity">
    <text evidence="2 9">Belongs to the RecN family.</text>
</comment>
<dbReference type="PIRSF" id="PIRSF003128">
    <property type="entry name" value="RecN"/>
    <property type="match status" value="1"/>
</dbReference>
<dbReference type="RefSeq" id="WP_183986073.1">
    <property type="nucleotide sequence ID" value="NZ_JACHHG010000004.1"/>
</dbReference>
<dbReference type="GO" id="GO:0009432">
    <property type="term" value="P:SOS response"/>
    <property type="evidence" value="ECO:0007669"/>
    <property type="project" value="TreeGrafter"/>
</dbReference>
<evidence type="ECO:0000256" key="7">
    <source>
        <dbReference type="ARBA" id="ARBA00023204"/>
    </source>
</evidence>
<dbReference type="InterPro" id="IPR027417">
    <property type="entry name" value="P-loop_NTPase"/>
</dbReference>
<dbReference type="AlphaFoldDB" id="A0A841I1W4"/>
<proteinExistence type="inferred from homology"/>
<accession>A0A841I1W4</accession>
<keyword evidence="6" id="KW-0067">ATP-binding</keyword>
<evidence type="ECO:0000313" key="13">
    <source>
        <dbReference type="Proteomes" id="UP000569951"/>
    </source>
</evidence>
<comment type="function">
    <text evidence="1 9">May be involved in recombinational repair of damaged DNA.</text>
</comment>
<evidence type="ECO:0000256" key="5">
    <source>
        <dbReference type="ARBA" id="ARBA00022763"/>
    </source>
</evidence>
<keyword evidence="4" id="KW-0547">Nucleotide-binding</keyword>
<sequence>MTTLTRLEVEHLAIIDRLELDLHPGFSVFTGETGAGKSILVDALSLLLGGRASADMVRSGEDSLLVTGWWDEESASRRVTAQGRGNARIDGEVVSLRELGARVGERLTIHGQHAAQALLNPRQHREYLDGTLGGEPAAYRATFERWRAARERLRHLQESERDRARQLDLLEYQWQEIEAVRPRPGEDAPLQEELRRLSNLEAIASGATSALELLSEADVSAESLIGEAIRALSGSARFDRASSELLGELKELQSSLQAIAGELRGISEESAPDPQALAETEARLSQLARLQSKYGPGLEDVLAYQRALTEQLEQLRRDEADLQGLEDELRALTGELQQAGEALSRARTQAAGPLAERLVAVVRQLGMPQARLEFTLRALPEPGPYGLEEVEISFSANPGEPLGALSSIASGGELSRVMLALSTVLGAETDTVIFDEVDAGIGGAAALAVAEQLAGLSASRQVMVVTHLAQIAARADHHYLVEKRVTEAGRTETAVRLLQGEERLLELARLLSGSASAAALEHARELLAR</sequence>
<keyword evidence="13" id="KW-1185">Reference proteome</keyword>
<dbReference type="SUPFAM" id="SSF52540">
    <property type="entry name" value="P-loop containing nucleoside triphosphate hydrolases"/>
    <property type="match status" value="1"/>
</dbReference>
<feature type="coiled-coil region" evidence="10">
    <location>
        <begin position="298"/>
        <end position="349"/>
    </location>
</feature>
<feature type="domain" description="RecF/RecN/SMC N-terminal" evidence="11">
    <location>
        <begin position="4"/>
        <end position="483"/>
    </location>
</feature>
<dbReference type="EMBL" id="JACHHG010000004">
    <property type="protein sequence ID" value="MBB6098052.1"/>
    <property type="molecule type" value="Genomic_DNA"/>
</dbReference>
<dbReference type="GO" id="GO:0006310">
    <property type="term" value="P:DNA recombination"/>
    <property type="evidence" value="ECO:0007669"/>
    <property type="project" value="InterPro"/>
</dbReference>
<dbReference type="GO" id="GO:0043590">
    <property type="term" value="C:bacterial nucleoid"/>
    <property type="evidence" value="ECO:0007669"/>
    <property type="project" value="TreeGrafter"/>
</dbReference>
<keyword evidence="5 9" id="KW-0227">DNA damage</keyword>
<organism evidence="12 13">
    <name type="scientific">Deinobacterium chartae</name>
    <dbReference type="NCBI Taxonomy" id="521158"/>
    <lineage>
        <taxon>Bacteria</taxon>
        <taxon>Thermotogati</taxon>
        <taxon>Deinococcota</taxon>
        <taxon>Deinococci</taxon>
        <taxon>Deinococcales</taxon>
        <taxon>Deinococcaceae</taxon>
        <taxon>Deinobacterium</taxon>
    </lineage>
</organism>
<evidence type="ECO:0000256" key="8">
    <source>
        <dbReference type="ARBA" id="ARBA00033408"/>
    </source>
</evidence>
<evidence type="ECO:0000259" key="11">
    <source>
        <dbReference type="Pfam" id="PF02463"/>
    </source>
</evidence>
<evidence type="ECO:0000256" key="1">
    <source>
        <dbReference type="ARBA" id="ARBA00003618"/>
    </source>
</evidence>
<dbReference type="Gene3D" id="3.40.50.300">
    <property type="entry name" value="P-loop containing nucleotide triphosphate hydrolases"/>
    <property type="match status" value="2"/>
</dbReference>
<evidence type="ECO:0000256" key="9">
    <source>
        <dbReference type="PIRNR" id="PIRNR003128"/>
    </source>
</evidence>
<evidence type="ECO:0000256" key="6">
    <source>
        <dbReference type="ARBA" id="ARBA00022840"/>
    </source>
</evidence>
<evidence type="ECO:0000256" key="3">
    <source>
        <dbReference type="ARBA" id="ARBA00021315"/>
    </source>
</evidence>
<comment type="caution">
    <text evidence="12">The sequence shown here is derived from an EMBL/GenBank/DDBJ whole genome shotgun (WGS) entry which is preliminary data.</text>
</comment>
<dbReference type="InterPro" id="IPR004604">
    <property type="entry name" value="DNA_recomb/repair_RecN"/>
</dbReference>
<dbReference type="Pfam" id="PF02463">
    <property type="entry name" value="SMC_N"/>
    <property type="match status" value="1"/>
</dbReference>
<evidence type="ECO:0000256" key="2">
    <source>
        <dbReference type="ARBA" id="ARBA00009441"/>
    </source>
</evidence>
<protein>
    <recommendedName>
        <fullName evidence="3 9">DNA repair protein RecN</fullName>
    </recommendedName>
    <alternativeName>
        <fullName evidence="8 9">Recombination protein N</fullName>
    </alternativeName>
</protein>
<evidence type="ECO:0000313" key="12">
    <source>
        <dbReference type="EMBL" id="MBB6098052.1"/>
    </source>
</evidence>